<dbReference type="EMBL" id="CP155573">
    <property type="protein sequence ID" value="XFO67263.1"/>
    <property type="molecule type" value="Genomic_DNA"/>
</dbReference>
<dbReference type="PANTHER" id="PTHR42924:SF3">
    <property type="entry name" value="POLYMERASE_HISTIDINOL PHOSPHATASE N-TERMINAL DOMAIN-CONTAINING PROTEIN"/>
    <property type="match status" value="1"/>
</dbReference>
<gene>
    <name evidence="2" type="ORF">SPSIL_034570</name>
</gene>
<dbReference type="InterPro" id="IPR016195">
    <property type="entry name" value="Pol/histidinol_Pase-like"/>
</dbReference>
<organism evidence="2 3">
    <name type="scientific">Sporomusa silvacetica DSM 10669</name>
    <dbReference type="NCBI Taxonomy" id="1123289"/>
    <lineage>
        <taxon>Bacteria</taxon>
        <taxon>Bacillati</taxon>
        <taxon>Bacillota</taxon>
        <taxon>Negativicutes</taxon>
        <taxon>Selenomonadales</taxon>
        <taxon>Sporomusaceae</taxon>
        <taxon>Sporomusa</taxon>
    </lineage>
</organism>
<dbReference type="Pfam" id="PF13263">
    <property type="entry name" value="PHP_C"/>
    <property type="match status" value="1"/>
</dbReference>
<dbReference type="CDD" id="cd07432">
    <property type="entry name" value="PHP_HisPPase"/>
    <property type="match status" value="1"/>
</dbReference>
<evidence type="ECO:0000259" key="1">
    <source>
        <dbReference type="SMART" id="SM00481"/>
    </source>
</evidence>
<dbReference type="Proteomes" id="UP000216752">
    <property type="component" value="Chromosome"/>
</dbReference>
<dbReference type="Gene3D" id="3.20.20.140">
    <property type="entry name" value="Metal-dependent hydrolases"/>
    <property type="match status" value="1"/>
</dbReference>
<feature type="domain" description="Polymerase/histidinol phosphatase N-terminal" evidence="1">
    <location>
        <begin position="3"/>
        <end position="70"/>
    </location>
</feature>
<dbReference type="Pfam" id="PF02811">
    <property type="entry name" value="PHP"/>
    <property type="match status" value="1"/>
</dbReference>
<accession>A0ABZ3IPD3</accession>
<proteinExistence type="predicted"/>
<protein>
    <recommendedName>
        <fullName evidence="1">Polymerase/histidinol phosphatase N-terminal domain-containing protein</fullName>
    </recommendedName>
</protein>
<dbReference type="RefSeq" id="WP_094606834.1">
    <property type="nucleotide sequence ID" value="NZ_CP155573.1"/>
</dbReference>
<dbReference type="InterPro" id="IPR052018">
    <property type="entry name" value="PHP_domain"/>
</dbReference>
<evidence type="ECO:0000313" key="3">
    <source>
        <dbReference type="Proteomes" id="UP000216752"/>
    </source>
</evidence>
<dbReference type="SMART" id="SM00481">
    <property type="entry name" value="POLIIIAc"/>
    <property type="match status" value="1"/>
</dbReference>
<evidence type="ECO:0000313" key="2">
    <source>
        <dbReference type="EMBL" id="XFO67263.1"/>
    </source>
</evidence>
<name>A0ABZ3IPD3_9FIRM</name>
<reference evidence="2" key="1">
    <citation type="submission" date="2024-05" db="EMBL/GenBank/DDBJ databases">
        <title>Isolation and characterization of Sporomusa carbonis sp. nov., a carboxydotrophic hydrogenogen in the genus of Sporomusa isolated from a charcoal burning pile.</title>
        <authorList>
            <person name="Boeer T."/>
            <person name="Rosenbaum F."/>
            <person name="Eysell L."/>
            <person name="Mueller V."/>
            <person name="Daniel R."/>
            <person name="Poehlein A."/>
        </authorList>
    </citation>
    <scope>NUCLEOTIDE SEQUENCE [LARGE SCALE GENOMIC DNA]</scope>
    <source>
        <strain evidence="2">DSM 10669</strain>
    </source>
</reference>
<dbReference type="SUPFAM" id="SSF89550">
    <property type="entry name" value="PHP domain-like"/>
    <property type="match status" value="1"/>
</dbReference>
<keyword evidence="3" id="KW-1185">Reference proteome</keyword>
<dbReference type="InterPro" id="IPR003141">
    <property type="entry name" value="Pol/His_phosphatase_N"/>
</dbReference>
<dbReference type="PANTHER" id="PTHR42924">
    <property type="entry name" value="EXONUCLEASE"/>
    <property type="match status" value="1"/>
</dbReference>
<sequence length="210" mass="22782">MFIDTHIHESKYSLDSHVSLNEIVDRAKKIGLDGICITDHDDNQIRHVARALSKELGYLIIPGCEVLTYEGDIVVFGVDDLPEGKLHAAELISYVNAKGGVGISAHPFRNNNRGLGENIQRVQGLAGVEGFNGNTDLPSNLQACRLAGQLGLPIFGASDAHHVHEVGKYATYFACPITSEAEFIEAIKAGVTRPAICLDNGFTLLDYVRK</sequence>
<dbReference type="InterPro" id="IPR004013">
    <property type="entry name" value="PHP_dom"/>
</dbReference>